<comment type="catalytic activity">
    <reaction evidence="17">
        <text>3-O-(5'-adenylyl)-L-threonyl-[protein] + H2O = L-threonyl-[protein] + AMP + H(+)</text>
        <dbReference type="Rhea" id="RHEA:55932"/>
        <dbReference type="Rhea" id="RHEA-COMP:11060"/>
        <dbReference type="Rhea" id="RHEA-COMP:13847"/>
        <dbReference type="ChEBI" id="CHEBI:15377"/>
        <dbReference type="ChEBI" id="CHEBI:15378"/>
        <dbReference type="ChEBI" id="CHEBI:30013"/>
        <dbReference type="ChEBI" id="CHEBI:138113"/>
        <dbReference type="ChEBI" id="CHEBI:456215"/>
    </reaction>
</comment>
<dbReference type="PANTHER" id="PTHR13504">
    <property type="entry name" value="FIDO DOMAIN-CONTAINING PROTEIN DDB_G0283145"/>
    <property type="match status" value="1"/>
</dbReference>
<evidence type="ECO:0000256" key="22">
    <source>
        <dbReference type="PROSITE-ProRule" id="PRU00339"/>
    </source>
</evidence>
<keyword evidence="7" id="KW-0677">Repeat</keyword>
<dbReference type="PROSITE" id="PS50005">
    <property type="entry name" value="TPR"/>
    <property type="match status" value="1"/>
</dbReference>
<keyword evidence="26" id="KW-1185">Reference proteome</keyword>
<dbReference type="PROSITE" id="PS51459">
    <property type="entry name" value="FIDO"/>
    <property type="match status" value="1"/>
</dbReference>
<evidence type="ECO:0000256" key="17">
    <source>
        <dbReference type="ARBA" id="ARBA00049297"/>
    </source>
</evidence>
<evidence type="ECO:0000256" key="5">
    <source>
        <dbReference type="ARBA" id="ARBA00022692"/>
    </source>
</evidence>
<evidence type="ECO:0000256" key="1">
    <source>
        <dbReference type="ARBA" id="ARBA00004167"/>
    </source>
</evidence>
<dbReference type="PROSITE" id="PS51257">
    <property type="entry name" value="PROKAR_LIPOPROTEIN"/>
    <property type="match status" value="1"/>
</dbReference>
<comment type="subcellular location">
    <subcellularLocation>
        <location evidence="1">Membrane</location>
        <topology evidence="1">Single-pass membrane protein</topology>
    </subcellularLocation>
</comment>
<dbReference type="GO" id="GO:0070733">
    <property type="term" value="F:AMPylase activity"/>
    <property type="evidence" value="ECO:0007669"/>
    <property type="project" value="UniProtKB-EC"/>
</dbReference>
<dbReference type="InterPro" id="IPR003812">
    <property type="entry name" value="Fido"/>
</dbReference>
<dbReference type="InterPro" id="IPR040198">
    <property type="entry name" value="Fido_containing"/>
</dbReference>
<dbReference type="OMA" id="QLRCQLW"/>
<feature type="active site" evidence="18">
    <location>
        <position position="368"/>
    </location>
</feature>
<evidence type="ECO:0000256" key="14">
    <source>
        <dbReference type="ARBA" id="ARBA00034531"/>
    </source>
</evidence>
<evidence type="ECO:0000256" key="7">
    <source>
        <dbReference type="ARBA" id="ARBA00022737"/>
    </source>
</evidence>
<evidence type="ECO:0000256" key="10">
    <source>
        <dbReference type="ARBA" id="ARBA00022840"/>
    </source>
</evidence>
<evidence type="ECO:0000256" key="12">
    <source>
        <dbReference type="ARBA" id="ARBA00023136"/>
    </source>
</evidence>
<feature type="binding site" evidence="19">
    <location>
        <begin position="404"/>
        <end position="405"/>
    </location>
    <ligand>
        <name>ATP</name>
        <dbReference type="ChEBI" id="CHEBI:30616"/>
    </ligand>
</feature>
<keyword evidence="6" id="KW-0548">Nucleotidyltransferase</keyword>
<dbReference type="GO" id="GO:0005524">
    <property type="term" value="F:ATP binding"/>
    <property type="evidence" value="ECO:0007669"/>
    <property type="project" value="UniProtKB-KW"/>
</dbReference>
<organism evidence="25 26">
    <name type="scientific">Stegodyphus mimosarum</name>
    <name type="common">African social velvet spider</name>
    <dbReference type="NCBI Taxonomy" id="407821"/>
    <lineage>
        <taxon>Eukaryota</taxon>
        <taxon>Metazoa</taxon>
        <taxon>Ecdysozoa</taxon>
        <taxon>Arthropoda</taxon>
        <taxon>Chelicerata</taxon>
        <taxon>Arachnida</taxon>
        <taxon>Araneae</taxon>
        <taxon>Araneomorphae</taxon>
        <taxon>Entelegynae</taxon>
        <taxon>Eresoidea</taxon>
        <taxon>Eresidae</taxon>
        <taxon>Stegodyphus</taxon>
    </lineage>
</organism>
<dbReference type="InterPro" id="IPR036597">
    <property type="entry name" value="Fido-like_dom_sf"/>
</dbReference>
<keyword evidence="5 23" id="KW-0812">Transmembrane</keyword>
<dbReference type="InterPro" id="IPR019734">
    <property type="entry name" value="TPR_rpt"/>
</dbReference>
<feature type="repeat" description="TPR" evidence="22">
    <location>
        <begin position="112"/>
        <end position="145"/>
    </location>
</feature>
<keyword evidence="12 23" id="KW-0472">Membrane</keyword>
<evidence type="ECO:0000256" key="11">
    <source>
        <dbReference type="ARBA" id="ARBA00022989"/>
    </source>
</evidence>
<dbReference type="STRING" id="407821.A0A087UP77"/>
<evidence type="ECO:0000313" key="25">
    <source>
        <dbReference type="EMBL" id="KFM79166.1"/>
    </source>
</evidence>
<feature type="non-terminal residue" evidence="25">
    <location>
        <position position="457"/>
    </location>
</feature>
<feature type="site" description="Important for autoinhibition of adenylyltransferase activity" evidence="20">
    <location>
        <position position="241"/>
    </location>
</feature>
<keyword evidence="4 25" id="KW-0808">Transferase</keyword>
<keyword evidence="9 22" id="KW-0802">TPR repeat</keyword>
<feature type="domain" description="Fido" evidence="24">
    <location>
        <begin position="292"/>
        <end position="425"/>
    </location>
</feature>
<dbReference type="Proteomes" id="UP000054359">
    <property type="component" value="Unassembled WGS sequence"/>
</dbReference>
<feature type="binding site" evidence="19">
    <location>
        <begin position="323"/>
        <end position="326"/>
    </location>
    <ligand>
        <name>ATP</name>
        <dbReference type="ChEBI" id="CHEBI:30616"/>
    </ligand>
</feature>
<gene>
    <name evidence="25" type="ORF">X975_25905</name>
</gene>
<dbReference type="Pfam" id="PF02661">
    <property type="entry name" value="Fic"/>
    <property type="match status" value="1"/>
</dbReference>
<dbReference type="EMBL" id="KK120839">
    <property type="protein sequence ID" value="KFM79166.1"/>
    <property type="molecule type" value="Genomic_DNA"/>
</dbReference>
<dbReference type="GO" id="GO:0016020">
    <property type="term" value="C:membrane"/>
    <property type="evidence" value="ECO:0007669"/>
    <property type="project" value="UniProtKB-SubCell"/>
</dbReference>
<evidence type="ECO:0000256" key="6">
    <source>
        <dbReference type="ARBA" id="ARBA00022695"/>
    </source>
</evidence>
<accession>A0A087UP77</accession>
<dbReference type="AlphaFoldDB" id="A0A087UP77"/>
<evidence type="ECO:0000259" key="24">
    <source>
        <dbReference type="PROSITE" id="PS51459"/>
    </source>
</evidence>
<proteinExistence type="inferred from homology"/>
<dbReference type="InterPro" id="IPR011990">
    <property type="entry name" value="TPR-like_helical_dom_sf"/>
</dbReference>
<evidence type="ECO:0000256" key="2">
    <source>
        <dbReference type="ARBA" id="ARBA00009742"/>
    </source>
</evidence>
<dbReference type="OrthoDB" id="439046at2759"/>
<evidence type="ECO:0000256" key="3">
    <source>
        <dbReference type="ARBA" id="ARBA00014915"/>
    </source>
</evidence>
<evidence type="ECO:0000256" key="15">
    <source>
        <dbReference type="ARBA" id="ARBA00047939"/>
    </source>
</evidence>
<evidence type="ECO:0000256" key="9">
    <source>
        <dbReference type="ARBA" id="ARBA00022803"/>
    </source>
</evidence>
<evidence type="ECO:0000256" key="20">
    <source>
        <dbReference type="PIRSR" id="PIRSR640198-3"/>
    </source>
</evidence>
<dbReference type="Gene3D" id="1.25.40.10">
    <property type="entry name" value="Tetratricopeptide repeat domain"/>
    <property type="match status" value="1"/>
</dbReference>
<comment type="catalytic activity">
    <reaction evidence="16">
        <text>L-tyrosyl-[protein] + ATP = O-(5'-adenylyl)-L-tyrosyl-[protein] + diphosphate</text>
        <dbReference type="Rhea" id="RHEA:54288"/>
        <dbReference type="Rhea" id="RHEA-COMP:10136"/>
        <dbReference type="Rhea" id="RHEA-COMP:13846"/>
        <dbReference type="ChEBI" id="CHEBI:30616"/>
        <dbReference type="ChEBI" id="CHEBI:33019"/>
        <dbReference type="ChEBI" id="CHEBI:46858"/>
        <dbReference type="ChEBI" id="CHEBI:83624"/>
        <dbReference type="EC" id="2.7.7.108"/>
    </reaction>
</comment>
<evidence type="ECO:0000256" key="8">
    <source>
        <dbReference type="ARBA" id="ARBA00022741"/>
    </source>
</evidence>
<feature type="glycosylation site" description="N-linked (GlcNAc...) asparagine" evidence="21">
    <location>
        <position position="282"/>
    </location>
</feature>
<comment type="catalytic activity">
    <reaction evidence="15">
        <text>L-threonyl-[protein] + ATP = 3-O-(5'-adenylyl)-L-threonyl-[protein] + diphosphate</text>
        <dbReference type="Rhea" id="RHEA:54292"/>
        <dbReference type="Rhea" id="RHEA-COMP:11060"/>
        <dbReference type="Rhea" id="RHEA-COMP:13847"/>
        <dbReference type="ChEBI" id="CHEBI:30013"/>
        <dbReference type="ChEBI" id="CHEBI:30616"/>
        <dbReference type="ChEBI" id="CHEBI:33019"/>
        <dbReference type="ChEBI" id="CHEBI:138113"/>
        <dbReference type="EC" id="2.7.7.108"/>
    </reaction>
</comment>
<evidence type="ECO:0000256" key="21">
    <source>
        <dbReference type="PIRSR" id="PIRSR640198-4"/>
    </source>
</evidence>
<name>A0A087UP77_STEMI</name>
<evidence type="ECO:0000256" key="18">
    <source>
        <dbReference type="PIRSR" id="PIRSR640198-1"/>
    </source>
</evidence>
<evidence type="ECO:0000313" key="26">
    <source>
        <dbReference type="Proteomes" id="UP000054359"/>
    </source>
</evidence>
<feature type="transmembrane region" description="Helical" evidence="23">
    <location>
        <begin position="12"/>
        <end position="33"/>
    </location>
</feature>
<keyword evidence="11 23" id="KW-1133">Transmembrane helix</keyword>
<feature type="binding site" evidence="19">
    <location>
        <begin position="372"/>
        <end position="379"/>
    </location>
    <ligand>
        <name>ATP</name>
        <dbReference type="ChEBI" id="CHEBI:30616"/>
    </ligand>
</feature>
<keyword evidence="8 19" id="KW-0547">Nucleotide-binding</keyword>
<dbReference type="SUPFAM" id="SSF48452">
    <property type="entry name" value="TPR-like"/>
    <property type="match status" value="1"/>
</dbReference>
<protein>
    <recommendedName>
        <fullName evidence="3">Protein adenylyltransferase Fic</fullName>
        <ecNumber evidence="14">2.7.7.108</ecNumber>
    </recommendedName>
    <alternativeName>
        <fullName evidence="13">De-AMPylase Fic</fullName>
    </alternativeName>
</protein>
<keyword evidence="10 19" id="KW-0067">ATP-binding</keyword>
<feature type="binding site" evidence="19">
    <location>
        <position position="412"/>
    </location>
    <ligand>
        <name>ATP</name>
        <dbReference type="ChEBI" id="CHEBI:30616"/>
    </ligand>
</feature>
<evidence type="ECO:0000256" key="4">
    <source>
        <dbReference type="ARBA" id="ARBA00022679"/>
    </source>
</evidence>
<sequence length="457" mass="52588">MNNCKSEKIVCVFSISFTLAFACLIILASVLYFKQPLYCTNKIHNDLSDESEKPKYELKPYVPKFSQDEVKIVPNFLPDYNEIEPCEELIRIEDVPKIWSIKTKNEGTEQEALTAVNMALKMKNSHKLDKARKLFQHALALQPHHPDVLNHYGEFLEEKERDIIKADHLYVRALTVSPRHTRALSNRQRTLPVVNELDDQELERIDAKRTNLMQLNNKDPAQKRVRKELYFQHIYHTVAIEGNTMTLGEARQVVETRMAVAGKSIMEHNEILGLESALKFVNKSLVNKGTYITVYDILEIHKRVLGFVDPLEAGTFRKTQVFVGEHSPPPASHVPSLVQDLVEWLQSETQLHPVKKAALAHYKLVYIHPFVDGNGRTARLLMNLILMQAGFPPIIIHKQDRAFYYNTLQLANEGDIRPFVRFIAQCTESTLDVFLYASEYSRKALESRRDQNDIIAL</sequence>
<evidence type="ECO:0000256" key="19">
    <source>
        <dbReference type="PIRSR" id="PIRSR640198-2"/>
    </source>
</evidence>
<dbReference type="EC" id="2.7.7.108" evidence="14"/>
<evidence type="ECO:0000256" key="13">
    <source>
        <dbReference type="ARBA" id="ARBA00030885"/>
    </source>
</evidence>
<comment type="similarity">
    <text evidence="2">Belongs to the fic family.</text>
</comment>
<evidence type="ECO:0000256" key="16">
    <source>
        <dbReference type="ARBA" id="ARBA00048696"/>
    </source>
</evidence>
<dbReference type="SUPFAM" id="SSF140931">
    <property type="entry name" value="Fic-like"/>
    <property type="match status" value="1"/>
</dbReference>
<reference evidence="25 26" key="1">
    <citation type="submission" date="2013-11" db="EMBL/GenBank/DDBJ databases">
        <title>Genome sequencing of Stegodyphus mimosarum.</title>
        <authorList>
            <person name="Bechsgaard J."/>
        </authorList>
    </citation>
    <scope>NUCLEOTIDE SEQUENCE [LARGE SCALE GENOMIC DNA]</scope>
</reference>
<dbReference type="Gene3D" id="1.10.3290.10">
    <property type="entry name" value="Fido-like domain"/>
    <property type="match status" value="1"/>
</dbReference>
<dbReference type="PANTHER" id="PTHR13504:SF34">
    <property type="entry name" value="PROTEIN ADENYLYLTRANSFERASE FICD"/>
    <property type="match status" value="1"/>
</dbReference>
<evidence type="ECO:0000256" key="23">
    <source>
        <dbReference type="SAM" id="Phobius"/>
    </source>
</evidence>